<gene>
    <name evidence="1" type="ORF">QE152_g15266</name>
</gene>
<reference evidence="1 2" key="1">
    <citation type="journal article" date="2024" name="BMC Genomics">
        <title>De novo assembly and annotation of Popillia japonica's genome with initial clues to its potential as an invasive pest.</title>
        <authorList>
            <person name="Cucini C."/>
            <person name="Boschi S."/>
            <person name="Funari R."/>
            <person name="Cardaioli E."/>
            <person name="Iannotti N."/>
            <person name="Marturano G."/>
            <person name="Paoli F."/>
            <person name="Bruttini M."/>
            <person name="Carapelli A."/>
            <person name="Frati F."/>
            <person name="Nardi F."/>
        </authorList>
    </citation>
    <scope>NUCLEOTIDE SEQUENCE [LARGE SCALE GENOMIC DNA]</scope>
    <source>
        <strain evidence="1">DMR45628</strain>
    </source>
</reference>
<evidence type="ECO:0000313" key="1">
    <source>
        <dbReference type="EMBL" id="KAK9730398.1"/>
    </source>
</evidence>
<keyword evidence="2" id="KW-1185">Reference proteome</keyword>
<comment type="caution">
    <text evidence="1">The sequence shown here is derived from an EMBL/GenBank/DDBJ whole genome shotgun (WGS) entry which is preliminary data.</text>
</comment>
<protein>
    <submittedName>
        <fullName evidence="1">Uncharacterized protein</fullName>
    </submittedName>
</protein>
<accession>A0AAW1L8K1</accession>
<dbReference type="Proteomes" id="UP001458880">
    <property type="component" value="Unassembled WGS sequence"/>
</dbReference>
<proteinExistence type="predicted"/>
<dbReference type="AlphaFoldDB" id="A0AAW1L8K1"/>
<name>A0AAW1L8K1_POPJA</name>
<dbReference type="EMBL" id="JASPKY010000148">
    <property type="protein sequence ID" value="KAK9730398.1"/>
    <property type="molecule type" value="Genomic_DNA"/>
</dbReference>
<organism evidence="1 2">
    <name type="scientific">Popillia japonica</name>
    <name type="common">Japanese beetle</name>
    <dbReference type="NCBI Taxonomy" id="7064"/>
    <lineage>
        <taxon>Eukaryota</taxon>
        <taxon>Metazoa</taxon>
        <taxon>Ecdysozoa</taxon>
        <taxon>Arthropoda</taxon>
        <taxon>Hexapoda</taxon>
        <taxon>Insecta</taxon>
        <taxon>Pterygota</taxon>
        <taxon>Neoptera</taxon>
        <taxon>Endopterygota</taxon>
        <taxon>Coleoptera</taxon>
        <taxon>Polyphaga</taxon>
        <taxon>Scarabaeiformia</taxon>
        <taxon>Scarabaeidae</taxon>
        <taxon>Rutelinae</taxon>
        <taxon>Popillia</taxon>
    </lineage>
</organism>
<sequence length="98" mass="10972">MNSPCRAAGATAVDGGRKILQPPPCVRIGIGLESKTSIETTRLGRPRAIRGYNERELARESRCIRLLLLLRSYAFVKTLAAAILCLRKDLLPRRIEWL</sequence>
<evidence type="ECO:0000313" key="2">
    <source>
        <dbReference type="Proteomes" id="UP001458880"/>
    </source>
</evidence>